<dbReference type="EMBL" id="JAJAPX010000001">
    <property type="protein sequence ID" value="MCB4807544.1"/>
    <property type="molecule type" value="Genomic_DNA"/>
</dbReference>
<dbReference type="AlphaFoldDB" id="A0A9X1L6G0"/>
<reference evidence="1" key="1">
    <citation type="submission" date="2021-10" db="EMBL/GenBank/DDBJ databases">
        <title>Tamlana sargassums sp. nov., and Tamlana laminarinivorans sp. nov., two new bacteria isolated from the brown alga.</title>
        <authorList>
            <person name="Li J."/>
        </authorList>
    </citation>
    <scope>NUCLEOTIDE SEQUENCE</scope>
    <source>
        <strain evidence="1">62-3</strain>
    </source>
</reference>
<evidence type="ECO:0000313" key="2">
    <source>
        <dbReference type="Proteomes" id="UP001139286"/>
    </source>
</evidence>
<protein>
    <submittedName>
        <fullName evidence="1">Uncharacterized protein</fullName>
    </submittedName>
</protein>
<keyword evidence="2" id="KW-1185">Reference proteome</keyword>
<dbReference type="Proteomes" id="UP001139286">
    <property type="component" value="Unassembled WGS sequence"/>
</dbReference>
<evidence type="ECO:0000313" key="1">
    <source>
        <dbReference type="EMBL" id="MCB4807544.1"/>
    </source>
</evidence>
<accession>A0A9X1L6G0</accession>
<proteinExistence type="predicted"/>
<gene>
    <name evidence="1" type="ORF">LG651_04725</name>
</gene>
<sequence length="102" mass="12229">MEFKNILIEFKALSNNGLYTRGKIDWWLLKEEKRYQNYLKMINILTSEFPGMPITEHISLKNEVKFIHLYDKLSEVAEMYRFNNNPKLLINLDKIISSINFN</sequence>
<dbReference type="RefSeq" id="WP_226694990.1">
    <property type="nucleotide sequence ID" value="NZ_JAJAPX010000001.1"/>
</dbReference>
<name>A0A9X1L6G0_9FLAO</name>
<comment type="caution">
    <text evidence="1">The sequence shown here is derived from an EMBL/GenBank/DDBJ whole genome shotgun (WGS) entry which is preliminary data.</text>
</comment>
<organism evidence="1 2">
    <name type="scientific">Neotamlana sargassicola</name>
    <dbReference type="NCBI Taxonomy" id="2883125"/>
    <lineage>
        <taxon>Bacteria</taxon>
        <taxon>Pseudomonadati</taxon>
        <taxon>Bacteroidota</taxon>
        <taxon>Flavobacteriia</taxon>
        <taxon>Flavobacteriales</taxon>
        <taxon>Flavobacteriaceae</taxon>
        <taxon>Neotamlana</taxon>
    </lineage>
</organism>